<dbReference type="Proteomes" id="UP000434172">
    <property type="component" value="Unassembled WGS sequence"/>
</dbReference>
<organism evidence="1 2">
    <name type="scientific">Colletotrichum asianum</name>
    <dbReference type="NCBI Taxonomy" id="702518"/>
    <lineage>
        <taxon>Eukaryota</taxon>
        <taxon>Fungi</taxon>
        <taxon>Dikarya</taxon>
        <taxon>Ascomycota</taxon>
        <taxon>Pezizomycotina</taxon>
        <taxon>Sordariomycetes</taxon>
        <taxon>Hypocreomycetidae</taxon>
        <taxon>Glomerellales</taxon>
        <taxon>Glomerellaceae</taxon>
        <taxon>Colletotrichum</taxon>
        <taxon>Colletotrichum gloeosporioides species complex</taxon>
    </lineage>
</organism>
<accession>A0A8H3WGH3</accession>
<keyword evidence="2" id="KW-1185">Reference proteome</keyword>
<feature type="non-terminal residue" evidence="1">
    <location>
        <position position="1"/>
    </location>
</feature>
<protein>
    <submittedName>
        <fullName evidence="1">Uncharacterized protein</fullName>
    </submittedName>
</protein>
<evidence type="ECO:0000313" key="2">
    <source>
        <dbReference type="Proteomes" id="UP000434172"/>
    </source>
</evidence>
<name>A0A8H3WGH3_9PEZI</name>
<sequence>LDPHHIIFSGGEMLHKSAYMLRTYTTNEPGHGQSHHAATVLPTYSTTTTWRIMVCPTPFSLPVKKKTGPSSTALEPFGSERVATDLPVIADDGTMSPTRPRPPLALWLPVPRSLHNPEIAS</sequence>
<evidence type="ECO:0000313" key="1">
    <source>
        <dbReference type="EMBL" id="KAF0325392.1"/>
    </source>
</evidence>
<reference evidence="1 2" key="1">
    <citation type="submission" date="2019-12" db="EMBL/GenBank/DDBJ databases">
        <title>A genome sequence resource for the geographically widespread anthracnose pathogen Colletotrichum asianum.</title>
        <authorList>
            <person name="Meng Y."/>
        </authorList>
    </citation>
    <scope>NUCLEOTIDE SEQUENCE [LARGE SCALE GENOMIC DNA]</scope>
    <source>
        <strain evidence="1 2">ICMP 18580</strain>
    </source>
</reference>
<gene>
    <name evidence="1" type="ORF">GQ607_007426</name>
</gene>
<proteinExistence type="predicted"/>
<dbReference type="AlphaFoldDB" id="A0A8H3WGH3"/>
<comment type="caution">
    <text evidence="1">The sequence shown here is derived from an EMBL/GenBank/DDBJ whole genome shotgun (WGS) entry which is preliminary data.</text>
</comment>
<dbReference type="EMBL" id="WOWK01000037">
    <property type="protein sequence ID" value="KAF0325392.1"/>
    <property type="molecule type" value="Genomic_DNA"/>
</dbReference>